<dbReference type="EMBL" id="AGBF01000001">
    <property type="protein sequence ID" value="EGX61815.1"/>
    <property type="molecule type" value="Genomic_DNA"/>
</dbReference>
<feature type="domain" description="DUF6875" evidence="1">
    <location>
        <begin position="28"/>
        <end position="200"/>
    </location>
</feature>
<keyword evidence="3" id="KW-1185">Reference proteome</keyword>
<reference evidence="2 3" key="1">
    <citation type="submission" date="2011-08" db="EMBL/GenBank/DDBJ databases">
        <authorList>
            <person name="Lin Y."/>
            <person name="Hao X."/>
            <person name="Johnstone L."/>
            <person name="Miller S.J."/>
            <person name="Wei G."/>
            <person name="Rensing C."/>
        </authorList>
    </citation>
    <scope>NUCLEOTIDE SEQUENCE [LARGE SCALE GENOMIC DNA]</scope>
    <source>
        <strain evidence="2 3">K42</strain>
    </source>
</reference>
<name>G2G3R9_9ACTN</name>
<proteinExistence type="predicted"/>
<dbReference type="Pfam" id="PF21780">
    <property type="entry name" value="DUF6875"/>
    <property type="match status" value="1"/>
</dbReference>
<evidence type="ECO:0000313" key="2">
    <source>
        <dbReference type="EMBL" id="EGX61815.1"/>
    </source>
</evidence>
<dbReference type="AlphaFoldDB" id="G2G3R9"/>
<protein>
    <recommendedName>
        <fullName evidence="1">DUF6875 domain-containing protein</fullName>
    </recommendedName>
</protein>
<dbReference type="PATRIC" id="fig|700597.3.peg.110"/>
<evidence type="ECO:0000259" key="1">
    <source>
        <dbReference type="Pfam" id="PF21780"/>
    </source>
</evidence>
<organism evidence="2 3">
    <name type="scientific">Streptomyces zinciresistens K42</name>
    <dbReference type="NCBI Taxonomy" id="700597"/>
    <lineage>
        <taxon>Bacteria</taxon>
        <taxon>Bacillati</taxon>
        <taxon>Actinomycetota</taxon>
        <taxon>Actinomycetes</taxon>
        <taxon>Kitasatosporales</taxon>
        <taxon>Streptomycetaceae</taxon>
        <taxon>Streptomyces</taxon>
    </lineage>
</organism>
<evidence type="ECO:0000313" key="3">
    <source>
        <dbReference type="Proteomes" id="UP000004217"/>
    </source>
</evidence>
<comment type="caution">
    <text evidence="2">The sequence shown here is derived from an EMBL/GenBank/DDBJ whole genome shotgun (WGS) entry which is preliminary data.</text>
</comment>
<sequence length="222" mass="24474">MGYPFEPGSLTDTEGAPSLYDRYPAYGQAMEWLDEFVTQPHPRLGRPGAICPRLSPALRRNLVHLVAVRTGTGSLDEAVDTGHALAGLYQELFPDSESFRAGALLAFFPGLPPEAATEFIDDGHARLRMDFVARGLMIGEFHPLSTVTSVRNPDLEVMRCPVPMFAVRALTRHDVLFLDRPDTPPDQRTQYLKHLLHHLDGQLPAADLERIHASIAASEASP</sequence>
<accession>G2G3R9</accession>
<dbReference type="Proteomes" id="UP000004217">
    <property type="component" value="Unassembled WGS sequence"/>
</dbReference>
<gene>
    <name evidence="2" type="ORF">SZN_00600</name>
</gene>
<dbReference type="InterPro" id="IPR049240">
    <property type="entry name" value="DUF6875"/>
</dbReference>